<accession>A0A1H7YR74</accession>
<dbReference type="STRING" id="474960.SAMN05216180_0149"/>
<dbReference type="Proteomes" id="UP000199158">
    <property type="component" value="Unassembled WGS sequence"/>
</dbReference>
<evidence type="ECO:0000313" key="1">
    <source>
        <dbReference type="EMBL" id="SEM47699.1"/>
    </source>
</evidence>
<dbReference type="SUPFAM" id="SSF57802">
    <property type="entry name" value="Rubredoxin-like"/>
    <property type="match status" value="1"/>
</dbReference>
<gene>
    <name evidence="1" type="ORF">SAMN05216180_0149</name>
</gene>
<protein>
    <recommendedName>
        <fullName evidence="3">Rubredoxin-like domain-containing protein</fullName>
    </recommendedName>
</protein>
<proteinExistence type="predicted"/>
<reference evidence="1 2" key="1">
    <citation type="submission" date="2016-10" db="EMBL/GenBank/DDBJ databases">
        <authorList>
            <person name="de Groot N.N."/>
        </authorList>
    </citation>
    <scope>NUCLEOTIDE SEQUENCE [LARGE SCALE GENOMIC DNA]</scope>
    <source>
        <strain evidence="1 2">CGMCC 1.5070</strain>
    </source>
</reference>
<sequence>MIYICSKCLFTFKRKDEPDHCPNCGSINIREAAEEEKSKLKDNTKGGETQ</sequence>
<organism evidence="1 2">
    <name type="scientific">Hydrogenoanaerobacterium saccharovorans</name>
    <dbReference type="NCBI Taxonomy" id="474960"/>
    <lineage>
        <taxon>Bacteria</taxon>
        <taxon>Bacillati</taxon>
        <taxon>Bacillota</taxon>
        <taxon>Clostridia</taxon>
        <taxon>Eubacteriales</taxon>
        <taxon>Oscillospiraceae</taxon>
        <taxon>Hydrogenoanaerobacterium</taxon>
    </lineage>
</organism>
<evidence type="ECO:0008006" key="3">
    <source>
        <dbReference type="Google" id="ProtNLM"/>
    </source>
</evidence>
<dbReference type="AlphaFoldDB" id="A0A1H7YR74"/>
<evidence type="ECO:0000313" key="2">
    <source>
        <dbReference type="Proteomes" id="UP000199158"/>
    </source>
</evidence>
<keyword evidence="2" id="KW-1185">Reference proteome</keyword>
<name>A0A1H7YR74_9FIRM</name>
<dbReference type="EMBL" id="FOCG01000001">
    <property type="protein sequence ID" value="SEM47699.1"/>
    <property type="molecule type" value="Genomic_DNA"/>
</dbReference>
<dbReference type="RefSeq" id="WP_162840754.1">
    <property type="nucleotide sequence ID" value="NZ_FOCG01000001.1"/>
</dbReference>